<comment type="caution">
    <text evidence="1">The sequence shown here is derived from an EMBL/GenBank/DDBJ whole genome shotgun (WGS) entry which is preliminary data.</text>
</comment>
<evidence type="ECO:0000313" key="1">
    <source>
        <dbReference type="EMBL" id="KAI3721273.1"/>
    </source>
</evidence>
<dbReference type="Proteomes" id="UP001055811">
    <property type="component" value="Linkage Group LG06"/>
</dbReference>
<keyword evidence="2" id="KW-1185">Reference proteome</keyword>
<name>A0ACB9BGT0_CICIN</name>
<reference evidence="1 2" key="2">
    <citation type="journal article" date="2022" name="Mol. Ecol. Resour.">
        <title>The genomes of chicory, endive, great burdock and yacon provide insights into Asteraceae paleo-polyploidization history and plant inulin production.</title>
        <authorList>
            <person name="Fan W."/>
            <person name="Wang S."/>
            <person name="Wang H."/>
            <person name="Wang A."/>
            <person name="Jiang F."/>
            <person name="Liu H."/>
            <person name="Zhao H."/>
            <person name="Xu D."/>
            <person name="Zhang Y."/>
        </authorList>
    </citation>
    <scope>NUCLEOTIDE SEQUENCE [LARGE SCALE GENOMIC DNA]</scope>
    <source>
        <strain evidence="2">cv. Punajuju</strain>
        <tissue evidence="1">Leaves</tissue>
    </source>
</reference>
<protein>
    <submittedName>
        <fullName evidence="1">Uncharacterized protein</fullName>
    </submittedName>
</protein>
<sequence>MEDWLVALYAALQEQAITIPESDTKVRILSKLDECSRLNEDELRRFYDVLDGDFAKFLSSVKKTIQWRRKYNLLSKKELETWDHLVFWHGSDVMQRPSLIIRIGLAGSNLNSDDQEGFVRAVGMHYFLVNFVEYGVVNLVNRENPQLTVLLDCDRLAPFEFPIQTFRSCVETLQDHYPNRLGCLLVVRVPSIAQVMTQTLYQVRLSP</sequence>
<evidence type="ECO:0000313" key="2">
    <source>
        <dbReference type="Proteomes" id="UP001055811"/>
    </source>
</evidence>
<dbReference type="EMBL" id="CM042014">
    <property type="protein sequence ID" value="KAI3721273.1"/>
    <property type="molecule type" value="Genomic_DNA"/>
</dbReference>
<gene>
    <name evidence="1" type="ORF">L2E82_32279</name>
</gene>
<reference evidence="2" key="1">
    <citation type="journal article" date="2022" name="Mol. Ecol. Resour.">
        <title>The genomes of chicory, endive, great burdock and yacon provide insights into Asteraceae palaeo-polyploidization history and plant inulin production.</title>
        <authorList>
            <person name="Fan W."/>
            <person name="Wang S."/>
            <person name="Wang H."/>
            <person name="Wang A."/>
            <person name="Jiang F."/>
            <person name="Liu H."/>
            <person name="Zhao H."/>
            <person name="Xu D."/>
            <person name="Zhang Y."/>
        </authorList>
    </citation>
    <scope>NUCLEOTIDE SEQUENCE [LARGE SCALE GENOMIC DNA]</scope>
    <source>
        <strain evidence="2">cv. Punajuju</strain>
    </source>
</reference>
<accession>A0ACB9BGT0</accession>
<organism evidence="1 2">
    <name type="scientific">Cichorium intybus</name>
    <name type="common">Chicory</name>
    <dbReference type="NCBI Taxonomy" id="13427"/>
    <lineage>
        <taxon>Eukaryota</taxon>
        <taxon>Viridiplantae</taxon>
        <taxon>Streptophyta</taxon>
        <taxon>Embryophyta</taxon>
        <taxon>Tracheophyta</taxon>
        <taxon>Spermatophyta</taxon>
        <taxon>Magnoliopsida</taxon>
        <taxon>eudicotyledons</taxon>
        <taxon>Gunneridae</taxon>
        <taxon>Pentapetalae</taxon>
        <taxon>asterids</taxon>
        <taxon>campanulids</taxon>
        <taxon>Asterales</taxon>
        <taxon>Asteraceae</taxon>
        <taxon>Cichorioideae</taxon>
        <taxon>Cichorieae</taxon>
        <taxon>Cichoriinae</taxon>
        <taxon>Cichorium</taxon>
    </lineage>
</organism>
<proteinExistence type="predicted"/>